<dbReference type="SUPFAM" id="SSF56112">
    <property type="entry name" value="Protein kinase-like (PK-like)"/>
    <property type="match status" value="1"/>
</dbReference>
<dbReference type="AlphaFoldDB" id="A0AB39JD39"/>
<reference evidence="3" key="1">
    <citation type="submission" date="2024-06" db="EMBL/GenBank/DDBJ databases">
        <authorList>
            <person name="Atkinson C."/>
            <person name="McLean J."/>
            <person name="Gallagher L."/>
            <person name="Bor B."/>
            <person name="Mougous J."/>
        </authorList>
    </citation>
    <scope>NUCLEOTIDE SEQUENCE</scope>
    <source>
        <strain evidence="3">TM7-074</strain>
    </source>
</reference>
<dbReference type="InterPro" id="IPR020084">
    <property type="entry name" value="NUDIX_hydrolase_CS"/>
</dbReference>
<evidence type="ECO:0000259" key="2">
    <source>
        <dbReference type="PROSITE" id="PS51462"/>
    </source>
</evidence>
<dbReference type="InterPro" id="IPR000086">
    <property type="entry name" value="NUDIX_hydrolase_dom"/>
</dbReference>
<evidence type="ECO:0000313" key="3">
    <source>
        <dbReference type="EMBL" id="XDN89663.1"/>
    </source>
</evidence>
<protein>
    <submittedName>
        <fullName evidence="3">NUDIX domain-containing protein</fullName>
    </submittedName>
</protein>
<dbReference type="InterPro" id="IPR011009">
    <property type="entry name" value="Kinase-like_dom_sf"/>
</dbReference>
<organism evidence="3">
    <name type="scientific">Candidatus Nanosynbacter sp. TM7-074</name>
    <dbReference type="NCBI Taxonomy" id="3158573"/>
    <lineage>
        <taxon>Bacteria</taxon>
        <taxon>Candidatus Saccharimonadota</taxon>
        <taxon>Candidatus Saccharimonadia</taxon>
        <taxon>Candidatus Nanosynbacterales</taxon>
        <taxon>Candidatus Nanosynbacteraceae</taxon>
        <taxon>Candidatus Nanosynbacter</taxon>
    </lineage>
</organism>
<evidence type="ECO:0000256" key="1">
    <source>
        <dbReference type="ARBA" id="ARBA00022801"/>
    </source>
</evidence>
<keyword evidence="1" id="KW-0378">Hydrolase</keyword>
<gene>
    <name evidence="3" type="ORF">TM074_03090</name>
</gene>
<proteinExistence type="predicted"/>
<sequence>MKEIEPTSLRHELWYDGPNYTADSVIINPASQKILLIKRSSGEWALPGGFIDPGEDSLAAAIRETREETGVTISDGATLIFRGLVDDPRNRQESWIETSAYLFTVSDTIKATGHDDAIDAGWWSIDNLPSLYASHDYILTRALDHLSCQNLIEIAQSPETYHDVSGGHMQYDKIIATKNGQSVFVKQISAKYDDTPRRNRLHQYLEKEAFVMAHLRSHGYSGIPERSILHGSDTLIMDAMEPDGGWQWRARKDTLNSYVNSAIEKFNELESMPLPADAFDIEPSRDSFVKEGWQSIDNQKIDKLHKLAPSFLDRLTPRSQAAAQSLLRNLASLRQIGSQTPRTNSLVFCHHDIRQSNMAWHPNYGTRLVDWSWSGLGESGSDITSLLIDLHKSYHDISPYQNIINLDYCLTLMGFWLNHATWPHHGDDTTRFQQFLSALSAYEIYING</sequence>
<dbReference type="PROSITE" id="PS51462">
    <property type="entry name" value="NUDIX"/>
    <property type="match status" value="1"/>
</dbReference>
<accession>A0AB39JD39</accession>
<dbReference type="SUPFAM" id="SSF55811">
    <property type="entry name" value="Nudix"/>
    <property type="match status" value="1"/>
</dbReference>
<dbReference type="PRINTS" id="PR00502">
    <property type="entry name" value="NUDIXFAMILY"/>
</dbReference>
<dbReference type="Gene3D" id="3.90.79.10">
    <property type="entry name" value="Nucleoside Triphosphate Pyrophosphohydrolase"/>
    <property type="match status" value="1"/>
</dbReference>
<dbReference type="CDD" id="cd18873">
    <property type="entry name" value="NUDIX_NadM_like"/>
    <property type="match status" value="1"/>
</dbReference>
<feature type="domain" description="Nudix hydrolase" evidence="2">
    <location>
        <begin position="17"/>
        <end position="145"/>
    </location>
</feature>
<name>A0AB39JD39_9BACT</name>
<dbReference type="InterPro" id="IPR015797">
    <property type="entry name" value="NUDIX_hydrolase-like_dom_sf"/>
</dbReference>
<dbReference type="RefSeq" id="WP_369000238.1">
    <property type="nucleotide sequence ID" value="NZ_CP158487.1"/>
</dbReference>
<dbReference type="EMBL" id="CP158487">
    <property type="protein sequence ID" value="XDN89663.1"/>
    <property type="molecule type" value="Genomic_DNA"/>
</dbReference>
<dbReference type="PROSITE" id="PS00893">
    <property type="entry name" value="NUDIX_BOX"/>
    <property type="match status" value="1"/>
</dbReference>
<dbReference type="GO" id="GO:0016787">
    <property type="term" value="F:hydrolase activity"/>
    <property type="evidence" value="ECO:0007669"/>
    <property type="project" value="UniProtKB-KW"/>
</dbReference>
<dbReference type="InterPro" id="IPR002575">
    <property type="entry name" value="Aminoglycoside_PTrfase"/>
</dbReference>
<dbReference type="Pfam" id="PF00293">
    <property type="entry name" value="NUDIX"/>
    <property type="match status" value="1"/>
</dbReference>
<dbReference type="PANTHER" id="PTHR43736:SF1">
    <property type="entry name" value="DIHYDRONEOPTERIN TRIPHOSPHATE DIPHOSPHATASE"/>
    <property type="match status" value="1"/>
</dbReference>
<dbReference type="PANTHER" id="PTHR43736">
    <property type="entry name" value="ADP-RIBOSE PYROPHOSPHATASE"/>
    <property type="match status" value="1"/>
</dbReference>
<dbReference type="Gene3D" id="3.90.1200.10">
    <property type="match status" value="1"/>
</dbReference>
<dbReference type="Pfam" id="PF01636">
    <property type="entry name" value="APH"/>
    <property type="match status" value="1"/>
</dbReference>
<dbReference type="InterPro" id="IPR020476">
    <property type="entry name" value="Nudix_hydrolase"/>
</dbReference>